<feature type="chain" id="PRO_5045044626" description="Gliding motility-associated-like protein" evidence="1">
    <location>
        <begin position="22"/>
        <end position="427"/>
    </location>
</feature>
<dbReference type="RefSeq" id="WP_345028013.1">
    <property type="nucleotide sequence ID" value="NZ_BAABEY010000018.1"/>
</dbReference>
<name>A0ABP8LY85_9BACT</name>
<evidence type="ECO:0008006" key="4">
    <source>
        <dbReference type="Google" id="ProtNLM"/>
    </source>
</evidence>
<dbReference type="Pfam" id="PF13585">
    <property type="entry name" value="CHU_C"/>
    <property type="match status" value="1"/>
</dbReference>
<evidence type="ECO:0000256" key="1">
    <source>
        <dbReference type="SAM" id="SignalP"/>
    </source>
</evidence>
<feature type="signal peptide" evidence="1">
    <location>
        <begin position="1"/>
        <end position="21"/>
    </location>
</feature>
<sequence length="427" mass="47193">MKTPLLLFTMACFLLAIRVSGQVDLKEGLIGCYPFSGNANDLSGNANHGKVNGATLTEDRFGVPESAYNFNGLYNFIELDAGILQLNQFSYSLWVSPQKKPDPAAAMFLISVGSEYGDQHILLGDEYATPPLSGFAHGCYQGVGDNVKCTGIWPDLNKWYHLALTKSETSYLFFMNGKLVCERDISGKFAFYGTGKVKAVIGARNNYGQASRAVIDDVHLYNRALSEEEILALYHGEFETSSIKVNLKADQNDPCANQSLGLTATAEDAGQRSFVWKADGNILANEYGPEVSYLLPEKKTPYEITFSARALIKDQCFPVETPETSVTINVKHCSVPSEERNLPIIPDAFTPNNDGINDLWQVIISSKYRNPRTTVFNRWGEVIFQSNEHSVTWDGMYAGQPIPAGIYVTRIVSDGNIIREGQLVVLY</sequence>
<gene>
    <name evidence="2" type="ORF">GCM10023091_17130</name>
</gene>
<evidence type="ECO:0000313" key="2">
    <source>
        <dbReference type="EMBL" id="GAA4437635.1"/>
    </source>
</evidence>
<proteinExistence type="predicted"/>
<dbReference type="InterPro" id="IPR013320">
    <property type="entry name" value="ConA-like_dom_sf"/>
</dbReference>
<keyword evidence="1" id="KW-0732">Signal</keyword>
<dbReference type="Gene3D" id="2.60.120.200">
    <property type="match status" value="1"/>
</dbReference>
<comment type="caution">
    <text evidence="2">The sequence shown here is derived from an EMBL/GenBank/DDBJ whole genome shotgun (WGS) entry which is preliminary data.</text>
</comment>
<accession>A0ABP8LY85</accession>
<dbReference type="SUPFAM" id="SSF49899">
    <property type="entry name" value="Concanavalin A-like lectins/glucanases"/>
    <property type="match status" value="1"/>
</dbReference>
<reference evidence="3" key="1">
    <citation type="journal article" date="2019" name="Int. J. Syst. Evol. Microbiol.">
        <title>The Global Catalogue of Microorganisms (GCM) 10K type strain sequencing project: providing services to taxonomists for standard genome sequencing and annotation.</title>
        <authorList>
            <consortium name="The Broad Institute Genomics Platform"/>
            <consortium name="The Broad Institute Genome Sequencing Center for Infectious Disease"/>
            <person name="Wu L."/>
            <person name="Ma J."/>
        </authorList>
    </citation>
    <scope>NUCLEOTIDE SEQUENCE [LARGE SCALE GENOMIC DNA]</scope>
    <source>
        <strain evidence="3">JCM 31920</strain>
    </source>
</reference>
<keyword evidence="3" id="KW-1185">Reference proteome</keyword>
<organism evidence="2 3">
    <name type="scientific">Ravibacter arvi</name>
    <dbReference type="NCBI Taxonomy" id="2051041"/>
    <lineage>
        <taxon>Bacteria</taxon>
        <taxon>Pseudomonadati</taxon>
        <taxon>Bacteroidota</taxon>
        <taxon>Cytophagia</taxon>
        <taxon>Cytophagales</taxon>
        <taxon>Spirosomataceae</taxon>
        <taxon>Ravibacter</taxon>
    </lineage>
</organism>
<protein>
    <recommendedName>
        <fullName evidence="4">Gliding motility-associated-like protein</fullName>
    </recommendedName>
</protein>
<dbReference type="NCBIfam" id="TIGR04131">
    <property type="entry name" value="Bac_Flav_CTERM"/>
    <property type="match status" value="1"/>
</dbReference>
<dbReference type="Proteomes" id="UP001501508">
    <property type="component" value="Unassembled WGS sequence"/>
</dbReference>
<dbReference type="EMBL" id="BAABEY010000018">
    <property type="protein sequence ID" value="GAA4437635.1"/>
    <property type="molecule type" value="Genomic_DNA"/>
</dbReference>
<evidence type="ECO:0000313" key="3">
    <source>
        <dbReference type="Proteomes" id="UP001501508"/>
    </source>
</evidence>
<dbReference type="Pfam" id="PF13385">
    <property type="entry name" value="Laminin_G_3"/>
    <property type="match status" value="1"/>
</dbReference>
<dbReference type="InterPro" id="IPR026341">
    <property type="entry name" value="T9SS_type_B"/>
</dbReference>